<accession>G7CMR5</accession>
<organism evidence="4 5">
    <name type="scientific">Mycolicibacterium thermoresistibile (strain ATCC 19527 / DSM 44167 / CIP 105390 / JCM 6362 / NCTC 10409 / 316)</name>
    <name type="common">Mycobacterium thermoresistibile</name>
    <dbReference type="NCBI Taxonomy" id="1078020"/>
    <lineage>
        <taxon>Bacteria</taxon>
        <taxon>Bacillati</taxon>
        <taxon>Actinomycetota</taxon>
        <taxon>Actinomycetes</taxon>
        <taxon>Mycobacteriales</taxon>
        <taxon>Mycobacteriaceae</taxon>
        <taxon>Mycolicibacterium</taxon>
    </lineage>
</organism>
<name>G7CMR5_MYCT3</name>
<feature type="domain" description="Alpha/beta hydrolase fold-3" evidence="3">
    <location>
        <begin position="139"/>
        <end position="346"/>
    </location>
</feature>
<keyword evidence="2 4" id="KW-0378">Hydrolase</keyword>
<dbReference type="PANTHER" id="PTHR48081">
    <property type="entry name" value="AB HYDROLASE SUPERFAMILY PROTEIN C4A8.06C"/>
    <property type="match status" value="1"/>
</dbReference>
<dbReference type="InterPro" id="IPR050300">
    <property type="entry name" value="GDXG_lipolytic_enzyme"/>
</dbReference>
<evidence type="ECO:0000256" key="2">
    <source>
        <dbReference type="ARBA" id="ARBA00022801"/>
    </source>
</evidence>
<dbReference type="Pfam" id="PF07859">
    <property type="entry name" value="Abhydrolase_3"/>
    <property type="match status" value="1"/>
</dbReference>
<dbReference type="SUPFAM" id="SSF53474">
    <property type="entry name" value="alpha/beta-Hydrolases"/>
    <property type="match status" value="1"/>
</dbReference>
<protein>
    <submittedName>
        <fullName evidence="4">Alpha/beta hydrolase domain-containing protein</fullName>
    </submittedName>
</protein>
<dbReference type="PATRIC" id="fig|1078020.3.peg.4264"/>
<evidence type="ECO:0000313" key="4">
    <source>
        <dbReference type="EMBL" id="EHI10768.1"/>
    </source>
</evidence>
<dbReference type="Gene3D" id="3.40.50.1820">
    <property type="entry name" value="alpha/beta hydrolase"/>
    <property type="match status" value="1"/>
</dbReference>
<dbReference type="eggNOG" id="COG0657">
    <property type="taxonomic scope" value="Bacteria"/>
</dbReference>
<evidence type="ECO:0000256" key="1">
    <source>
        <dbReference type="ARBA" id="ARBA00010515"/>
    </source>
</evidence>
<proteinExistence type="inferred from homology"/>
<gene>
    <name evidence="4" type="ORF">KEK_21560</name>
</gene>
<dbReference type="InterPro" id="IPR029058">
    <property type="entry name" value="AB_hydrolase_fold"/>
</dbReference>
<reference evidence="4 5" key="1">
    <citation type="submission" date="2011-11" db="EMBL/GenBank/DDBJ databases">
        <authorList>
            <consortium name="Tuberculosis Structural Genomics Consortium"/>
            <person name="Ioerger T.R."/>
        </authorList>
    </citation>
    <scope>NUCLEOTIDE SEQUENCE [LARGE SCALE GENOMIC DNA]</scope>
    <source>
        <strain evidence="5">ATCC 19527 / DSM 44167 / CIP 105390 / JCM 6362 / NCTC 10409 / 316</strain>
    </source>
</reference>
<evidence type="ECO:0000259" key="3">
    <source>
        <dbReference type="Pfam" id="PF07859"/>
    </source>
</evidence>
<dbReference type="FunFam" id="3.40.50.1820:FF:000089">
    <property type="entry name" value="Alpha/beta hydrolase"/>
    <property type="match status" value="1"/>
</dbReference>
<dbReference type="InterPro" id="IPR013094">
    <property type="entry name" value="AB_hydrolase_3"/>
</dbReference>
<comment type="caution">
    <text evidence="4">The sequence shown here is derived from an EMBL/GenBank/DDBJ whole genome shotgun (WGS) entry which is preliminary data.</text>
</comment>
<keyword evidence="5" id="KW-1185">Reference proteome</keyword>
<comment type="similarity">
    <text evidence="1">Belongs to the 'GDXG' lipolytic enzyme family.</text>
</comment>
<dbReference type="EMBL" id="AGVE01000053">
    <property type="protein sequence ID" value="EHI10768.1"/>
    <property type="molecule type" value="Genomic_DNA"/>
</dbReference>
<dbReference type="Proteomes" id="UP000004915">
    <property type="component" value="Unassembled WGS sequence"/>
</dbReference>
<dbReference type="GO" id="GO:0016787">
    <property type="term" value="F:hydrolase activity"/>
    <property type="evidence" value="ECO:0007669"/>
    <property type="project" value="UniProtKB-KW"/>
</dbReference>
<sequence>MNVTDHASTTDPRSAPNRIAGQVKDAVLPVATKVSLRSLPHIPDPVKRLLLGGRSIIVDGNTLDTTLHLMLAAQRAAGMPGLVAGDDVNEARAQLSATAAMFRQYLPAEVAEHTLPGPAGPIRARLYRPLEGVAPAPLLIYYHGGGFCIGGLDTHDDLCRHICRNAGINVLSVDYRLAPEHKAPAAVEDAYAAYRWVLDHPGDVGADPARIAVGGDSAGGNLAAVVAQRCRDEGAPAPALQLLLYPVTDLRGRYRSRTLFADGFFLTAEDMDWFTAHYLDGSGVDEKDPRVSPLLADDLSGLAPALVVTAGFDPLRDEGNEYAEAMRAAGVPVDLREYGSLIHAFANFFPLGGGSATATAEVISALRAHLSRV</sequence>
<dbReference type="AlphaFoldDB" id="G7CMR5"/>
<evidence type="ECO:0000313" key="5">
    <source>
        <dbReference type="Proteomes" id="UP000004915"/>
    </source>
</evidence>
<dbReference type="PANTHER" id="PTHR48081:SF8">
    <property type="entry name" value="ALPHA_BETA HYDROLASE FOLD-3 DOMAIN-CONTAINING PROTEIN-RELATED"/>
    <property type="match status" value="1"/>
</dbReference>